<comment type="similarity">
    <text evidence="1">Belongs to the avfA family.</text>
</comment>
<feature type="domain" description="NAD(P)-binding" evidence="2">
    <location>
        <begin position="13"/>
        <end position="247"/>
    </location>
</feature>
<dbReference type="Pfam" id="PF13460">
    <property type="entry name" value="NAD_binding_10"/>
    <property type="match status" value="1"/>
</dbReference>
<dbReference type="InterPro" id="IPR036291">
    <property type="entry name" value="NAD(P)-bd_dom_sf"/>
</dbReference>
<keyword evidence="4" id="KW-1185">Reference proteome</keyword>
<accession>A0ABR0JGU7</accession>
<dbReference type="Proteomes" id="UP001345691">
    <property type="component" value="Unassembled WGS sequence"/>
</dbReference>
<evidence type="ECO:0000313" key="4">
    <source>
        <dbReference type="Proteomes" id="UP001345691"/>
    </source>
</evidence>
<evidence type="ECO:0000259" key="2">
    <source>
        <dbReference type="Pfam" id="PF13460"/>
    </source>
</evidence>
<sequence>MAATSTPRVLLLGGHGKVSLLLSPLLLAKHWNITSVVRNKDHEAEILALGKDKPGKIEVLVDSLDDVKEASQAQKVIDQVKPDYVVWSAGKWKPPCRPASLLSNKGIGAGGKGGPSRTKAVDEIAAKAYISASLATPSVSKFMMVSYIASRKGTPPWWSEEDKKAADHANTNILPHYYKAKVEADEHLEALAKKRVDSGDKKFQAINLRPGSLTDAPGTGKVTLGKTAARGSVSREDVAMVGAALLARDDTRGWFDSLEGKDDIEDAIDELLRSGHNGLEGEDLDRIYTRA</sequence>
<proteinExistence type="inferred from homology"/>
<name>A0ABR0JGU7_9EURO</name>
<dbReference type="PANTHER" id="PTHR15020:SF50">
    <property type="entry name" value="UPF0659 PROTEIN YMR090W"/>
    <property type="match status" value="1"/>
</dbReference>
<dbReference type="SUPFAM" id="SSF51735">
    <property type="entry name" value="NAD(P)-binding Rossmann-fold domains"/>
    <property type="match status" value="1"/>
</dbReference>
<dbReference type="InterPro" id="IPR016040">
    <property type="entry name" value="NAD(P)-bd_dom"/>
</dbReference>
<comment type="caution">
    <text evidence="3">The sequence shown here is derived from an EMBL/GenBank/DDBJ whole genome shotgun (WGS) entry which is preliminary data.</text>
</comment>
<dbReference type="PANTHER" id="PTHR15020">
    <property type="entry name" value="FLAVIN REDUCTASE-RELATED"/>
    <property type="match status" value="1"/>
</dbReference>
<protein>
    <recommendedName>
        <fullName evidence="2">NAD(P)-binding domain-containing protein</fullName>
    </recommendedName>
</protein>
<gene>
    <name evidence="3" type="ORF">LTR69_003616</name>
</gene>
<evidence type="ECO:0000313" key="3">
    <source>
        <dbReference type="EMBL" id="KAK5063850.1"/>
    </source>
</evidence>
<organism evidence="3 4">
    <name type="scientific">Exophiala sideris</name>
    <dbReference type="NCBI Taxonomy" id="1016849"/>
    <lineage>
        <taxon>Eukaryota</taxon>
        <taxon>Fungi</taxon>
        <taxon>Dikarya</taxon>
        <taxon>Ascomycota</taxon>
        <taxon>Pezizomycotina</taxon>
        <taxon>Eurotiomycetes</taxon>
        <taxon>Chaetothyriomycetidae</taxon>
        <taxon>Chaetothyriales</taxon>
        <taxon>Herpotrichiellaceae</taxon>
        <taxon>Exophiala</taxon>
    </lineage>
</organism>
<evidence type="ECO:0000256" key="1">
    <source>
        <dbReference type="ARBA" id="ARBA00038376"/>
    </source>
</evidence>
<dbReference type="EMBL" id="JAVRRF010000006">
    <property type="protein sequence ID" value="KAK5063850.1"/>
    <property type="molecule type" value="Genomic_DNA"/>
</dbReference>
<dbReference type="Gene3D" id="3.40.50.720">
    <property type="entry name" value="NAD(P)-binding Rossmann-like Domain"/>
    <property type="match status" value="1"/>
</dbReference>
<reference evidence="3 4" key="1">
    <citation type="submission" date="2023-08" db="EMBL/GenBank/DDBJ databases">
        <title>Black Yeasts Isolated from many extreme environments.</title>
        <authorList>
            <person name="Coleine C."/>
            <person name="Stajich J.E."/>
            <person name="Selbmann L."/>
        </authorList>
    </citation>
    <scope>NUCLEOTIDE SEQUENCE [LARGE SCALE GENOMIC DNA]</scope>
    <source>
        <strain evidence="3 4">CCFEE 6328</strain>
    </source>
</reference>